<dbReference type="InterPro" id="IPR035897">
    <property type="entry name" value="Toll_tir_struct_dom_sf"/>
</dbReference>
<dbReference type="OrthoDB" id="1421090at2759"/>
<dbReference type="SMART" id="SM00364">
    <property type="entry name" value="LRR_BAC"/>
    <property type="match status" value="8"/>
</dbReference>
<comment type="subcellular location">
    <subcellularLocation>
        <location evidence="1">Membrane</location>
        <topology evidence="1">Single-pass type I membrane protein</topology>
    </subcellularLocation>
</comment>
<dbReference type="SMART" id="SM00369">
    <property type="entry name" value="LRR_TYP"/>
    <property type="match status" value="24"/>
</dbReference>
<keyword evidence="9 13" id="KW-1133">Transmembrane helix</keyword>
<dbReference type="InterPro" id="IPR003591">
    <property type="entry name" value="Leu-rich_rpt_typical-subtyp"/>
</dbReference>
<keyword evidence="10 13" id="KW-0472">Membrane</keyword>
<sequence length="1316" mass="148248">MAKSGIRPSPLLDQFHLGEGFRSMRSLERLLLAGMNIDYLPNDSFSALQSLPITYLDLSWNSLYLIEVPTDALSAFNGTRSLRILNLAGNKLRRLKKDDFTSVTLLTTLNLEGNQLFNLAESLRLLPNIERLYLAVNNFYRIPPSGWSTALPALRVLDISRNEGGEYLTNTLSYLAPNLKELHVNNIEVNFELAVLLNCTSLVTLDVSHNEIIDVAFYDSSGYGWTALNLPLLETLNLAGNQLTFLSASVFDDNPRFRSVNLSQNALVTVSESTFSNLNSLEALDLSYNVLSNISALTPQLPRLKTVTFSGNRITFADVKLFAASQQPALRVVDLSDNAYSCTCDVEDFRDWLLEDTRMLLPSPSRYRCSSPEELQGELIALLTLDFCVSYLALYLGVGLASGLIVIVAVVTFCVRYPWHMQGAITQLPPNTASQVLPCKFWNYTMLDCSARNLSSVPTELLPIASAVDLSANDISQLTEHYFTNLPRLRYLNLSINVLLTIGNNTFRNLVLLQTLDLSQNNIESLDSNAFAGLLELEYLDLSKNSIISVPAAAFRDLGNLRQLSLFYNSMSVLPSDALVPLRKVHTLDLSFNLLEMTDKFHLGEGFRSMRSLERLLLAGMNIDYLPNVSFSALQSLPITYLDLSWNSLYLIGNATFYPLTNLRQLSLKNTYYNVLDKLPSEIFQLDLSGSLPDVKSSHTLSAQIVRRLSQYLPNITCISFANLYIGRIQELALGSMSTLKKLDLSHNCLGSVTKGVFKGLNDLQELDLSVNCFEEVPTDALSAFNSTRSLRILNLAGNKLRRLRKDDFTSVTLLTTLNLEGNQLLTLAESLRLLPNIERLYLAVNKFYQIPPSGWSTALPALRVLDISRNEGGEYLTNTLSYLAPNLKVLYVNNIEVNFELAVLLNCTSLVTLDVSHNGIQNVAFYDSSEYGWTALNLPLLETLNFGGNLLNFLSASVFDNSPRLRRVNLSQNTLEAVSESSFSNLNSLEALDLSYNVLSNILALTPRLPRLKTVTFSGNKITFADVKLFAASQQPALRVVDLSDNAYSCTCDVEDFRDWLLEDTRMLLPSPSRYRCSSPEEFQGELVALLTLDFCVSYLALYLGVGLASGLIVIVTVVAVCVRYHWHMRYKFFMVFRRGLIRREEQDEPAEQGNNNNVPRFDAFVSYNDHDREWVMQELLPNLEDHREDVERFSLCLTDRDLPAGDSKMDVIVEAIQNSRRTILVLTDHFMESEWCYYEMQMAHLRLFNEGRDVLVLILLGEISDHKMTMLLRQTLCRKSYLKWPKDGLGQQLFWDRLREELKISPTVNHRLDV</sequence>
<feature type="transmembrane region" description="Helical" evidence="13">
    <location>
        <begin position="392"/>
        <end position="415"/>
    </location>
</feature>
<evidence type="ECO:0000256" key="9">
    <source>
        <dbReference type="ARBA" id="ARBA00022989"/>
    </source>
</evidence>
<dbReference type="Pfam" id="PF13516">
    <property type="entry name" value="LRR_6"/>
    <property type="match status" value="2"/>
</dbReference>
<dbReference type="Gene3D" id="3.80.10.10">
    <property type="entry name" value="Ribonuclease Inhibitor"/>
    <property type="match status" value="6"/>
</dbReference>
<dbReference type="PRINTS" id="PR00019">
    <property type="entry name" value="LEURICHRPT"/>
</dbReference>
<evidence type="ECO:0000313" key="15">
    <source>
        <dbReference type="EnsemblMetazoa" id="XP_038073110.1"/>
    </source>
</evidence>
<dbReference type="SUPFAM" id="SSF52200">
    <property type="entry name" value="Toll/Interleukin receptor TIR domain"/>
    <property type="match status" value="1"/>
</dbReference>
<dbReference type="RefSeq" id="XP_038073110.1">
    <property type="nucleotide sequence ID" value="XM_038217182.1"/>
</dbReference>
<dbReference type="Pfam" id="PF13855">
    <property type="entry name" value="LRR_8"/>
    <property type="match status" value="6"/>
</dbReference>
<evidence type="ECO:0000256" key="12">
    <source>
        <dbReference type="ARBA" id="ARBA00023180"/>
    </source>
</evidence>
<dbReference type="GO" id="GO:0045087">
    <property type="term" value="P:innate immune response"/>
    <property type="evidence" value="ECO:0007669"/>
    <property type="project" value="UniProtKB-KW"/>
</dbReference>
<keyword evidence="6" id="KW-0732">Signal</keyword>
<keyword evidence="8" id="KW-0391">Immunity</keyword>
<evidence type="ECO:0000256" key="5">
    <source>
        <dbReference type="ARBA" id="ARBA00022692"/>
    </source>
</evidence>
<evidence type="ECO:0000256" key="1">
    <source>
        <dbReference type="ARBA" id="ARBA00004479"/>
    </source>
</evidence>
<evidence type="ECO:0000256" key="6">
    <source>
        <dbReference type="ARBA" id="ARBA00022729"/>
    </source>
</evidence>
<dbReference type="Pfam" id="PF01582">
    <property type="entry name" value="TIR"/>
    <property type="match status" value="1"/>
</dbReference>
<dbReference type="SUPFAM" id="SSF52058">
    <property type="entry name" value="L domain-like"/>
    <property type="match status" value="3"/>
</dbReference>
<dbReference type="InterPro" id="IPR000483">
    <property type="entry name" value="Cys-rich_flank_reg_C"/>
</dbReference>
<evidence type="ECO:0000256" key="10">
    <source>
        <dbReference type="ARBA" id="ARBA00023136"/>
    </source>
</evidence>
<accession>A0A914BB90</accession>
<evidence type="ECO:0000256" key="3">
    <source>
        <dbReference type="ARBA" id="ARBA00022588"/>
    </source>
</evidence>
<dbReference type="InterPro" id="IPR000157">
    <property type="entry name" value="TIR_dom"/>
</dbReference>
<dbReference type="PROSITE" id="PS51450">
    <property type="entry name" value="LRR"/>
    <property type="match status" value="5"/>
</dbReference>
<evidence type="ECO:0000256" key="13">
    <source>
        <dbReference type="SAM" id="Phobius"/>
    </source>
</evidence>
<reference evidence="15" key="1">
    <citation type="submission" date="2022-11" db="UniProtKB">
        <authorList>
            <consortium name="EnsemblMetazoa"/>
        </authorList>
    </citation>
    <scope>IDENTIFICATION</scope>
</reference>
<dbReference type="SMART" id="SM00082">
    <property type="entry name" value="LRRCT"/>
    <property type="match status" value="2"/>
</dbReference>
<dbReference type="GeneID" id="119741435"/>
<evidence type="ECO:0000259" key="14">
    <source>
        <dbReference type="PROSITE" id="PS50104"/>
    </source>
</evidence>
<evidence type="ECO:0000256" key="7">
    <source>
        <dbReference type="ARBA" id="ARBA00022737"/>
    </source>
</evidence>
<keyword evidence="5 13" id="KW-0812">Transmembrane</keyword>
<dbReference type="PANTHER" id="PTHR24365">
    <property type="entry name" value="TOLL-LIKE RECEPTOR"/>
    <property type="match status" value="1"/>
</dbReference>
<keyword evidence="3" id="KW-0399">Innate immunity</keyword>
<dbReference type="FunFam" id="3.40.50.10140:FF:000001">
    <property type="entry name" value="Toll-like receptor 2"/>
    <property type="match status" value="1"/>
</dbReference>
<keyword evidence="16" id="KW-1185">Reference proteome</keyword>
<dbReference type="FunFam" id="3.80.10.10:FF:001164">
    <property type="entry name" value="GH01279p"/>
    <property type="match status" value="1"/>
</dbReference>
<dbReference type="InterPro" id="IPR001611">
    <property type="entry name" value="Leu-rich_rpt"/>
</dbReference>
<dbReference type="InterPro" id="IPR032675">
    <property type="entry name" value="LRR_dom_sf"/>
</dbReference>
<feature type="transmembrane region" description="Helical" evidence="13">
    <location>
        <begin position="1109"/>
        <end position="1128"/>
    </location>
</feature>
<protein>
    <recommendedName>
        <fullName evidence="14">TIR domain-containing protein</fullName>
    </recommendedName>
</protein>
<evidence type="ECO:0000256" key="11">
    <source>
        <dbReference type="ARBA" id="ARBA00023170"/>
    </source>
</evidence>
<dbReference type="Proteomes" id="UP000887568">
    <property type="component" value="Unplaced"/>
</dbReference>
<feature type="domain" description="TIR" evidence="14">
    <location>
        <begin position="1161"/>
        <end position="1304"/>
    </location>
</feature>
<dbReference type="GO" id="GO:0005886">
    <property type="term" value="C:plasma membrane"/>
    <property type="evidence" value="ECO:0007669"/>
    <property type="project" value="TreeGrafter"/>
</dbReference>
<evidence type="ECO:0000256" key="8">
    <source>
        <dbReference type="ARBA" id="ARBA00022859"/>
    </source>
</evidence>
<keyword evidence="7" id="KW-0677">Repeat</keyword>
<dbReference type="GO" id="GO:0007165">
    <property type="term" value="P:signal transduction"/>
    <property type="evidence" value="ECO:0007669"/>
    <property type="project" value="InterPro"/>
</dbReference>
<dbReference type="SMART" id="SM00365">
    <property type="entry name" value="LRR_SD22"/>
    <property type="match status" value="6"/>
</dbReference>
<evidence type="ECO:0000256" key="4">
    <source>
        <dbReference type="ARBA" id="ARBA00022614"/>
    </source>
</evidence>
<dbReference type="Pfam" id="PF01463">
    <property type="entry name" value="LRRCT"/>
    <property type="match status" value="2"/>
</dbReference>
<dbReference type="EnsemblMetazoa" id="XM_038217182.1">
    <property type="protein sequence ID" value="XP_038073110.1"/>
    <property type="gene ID" value="LOC119741435"/>
</dbReference>
<dbReference type="OMA" id="HFMESEW"/>
<name>A0A914BB90_PATMI</name>
<keyword evidence="4" id="KW-0433">Leucine-rich repeat</keyword>
<proteinExistence type="inferred from homology"/>
<keyword evidence="12" id="KW-0325">Glycoprotein</keyword>
<keyword evidence="11" id="KW-0675">Receptor</keyword>
<dbReference type="PANTHER" id="PTHR24365:SF530">
    <property type="entry name" value="MSTPROX-RELATED"/>
    <property type="match status" value="1"/>
</dbReference>
<comment type="similarity">
    <text evidence="2">Belongs to the Toll-like receptor family.</text>
</comment>
<evidence type="ECO:0000313" key="16">
    <source>
        <dbReference type="Proteomes" id="UP000887568"/>
    </source>
</evidence>
<dbReference type="PROSITE" id="PS50104">
    <property type="entry name" value="TIR"/>
    <property type="match status" value="1"/>
</dbReference>
<dbReference type="SMART" id="SM00255">
    <property type="entry name" value="TIR"/>
    <property type="match status" value="1"/>
</dbReference>
<dbReference type="GO" id="GO:0038023">
    <property type="term" value="F:signaling receptor activity"/>
    <property type="evidence" value="ECO:0007669"/>
    <property type="project" value="TreeGrafter"/>
</dbReference>
<dbReference type="Gene3D" id="3.40.50.10140">
    <property type="entry name" value="Toll/interleukin-1 receptor homology (TIR) domain"/>
    <property type="match status" value="1"/>
</dbReference>
<evidence type="ECO:0000256" key="2">
    <source>
        <dbReference type="ARBA" id="ARBA00009634"/>
    </source>
</evidence>
<organism evidence="15 16">
    <name type="scientific">Patiria miniata</name>
    <name type="common">Bat star</name>
    <name type="synonym">Asterina miniata</name>
    <dbReference type="NCBI Taxonomy" id="46514"/>
    <lineage>
        <taxon>Eukaryota</taxon>
        <taxon>Metazoa</taxon>
        <taxon>Echinodermata</taxon>
        <taxon>Eleutherozoa</taxon>
        <taxon>Asterozoa</taxon>
        <taxon>Asteroidea</taxon>
        <taxon>Valvatacea</taxon>
        <taxon>Valvatida</taxon>
        <taxon>Asterinidae</taxon>
        <taxon>Patiria</taxon>
    </lineage>
</organism>